<proteinExistence type="predicted"/>
<evidence type="ECO:0000259" key="1">
    <source>
        <dbReference type="PROSITE" id="PS50943"/>
    </source>
</evidence>
<name>I7LHU3_9CLOT</name>
<organism evidence="2 3">
    <name type="scientific">Caloramator australicus RC3</name>
    <dbReference type="NCBI Taxonomy" id="857293"/>
    <lineage>
        <taxon>Bacteria</taxon>
        <taxon>Bacillati</taxon>
        <taxon>Bacillota</taxon>
        <taxon>Clostridia</taxon>
        <taxon>Eubacteriales</taxon>
        <taxon>Clostridiaceae</taxon>
        <taxon>Caloramator</taxon>
    </lineage>
</organism>
<dbReference type="InterPro" id="IPR001387">
    <property type="entry name" value="Cro/C1-type_HTH"/>
</dbReference>
<dbReference type="RefSeq" id="WP_008909572.1">
    <property type="nucleotide sequence ID" value="NZ_CAKP01000114.1"/>
</dbReference>
<dbReference type="AlphaFoldDB" id="I7LHU3"/>
<comment type="caution">
    <text evidence="2">The sequence shown here is derived from an EMBL/GenBank/DDBJ whole genome shotgun (WGS) entry which is preliminary data.</text>
</comment>
<dbReference type="eggNOG" id="ENOG5031MDW">
    <property type="taxonomic scope" value="Bacteria"/>
</dbReference>
<dbReference type="PROSITE" id="PS50943">
    <property type="entry name" value="HTH_CROC1"/>
    <property type="match status" value="1"/>
</dbReference>
<dbReference type="OrthoDB" id="1808039at2"/>
<keyword evidence="3" id="KW-1185">Reference proteome</keyword>
<dbReference type="Proteomes" id="UP000007652">
    <property type="component" value="Unassembled WGS sequence"/>
</dbReference>
<evidence type="ECO:0000313" key="2">
    <source>
        <dbReference type="EMBL" id="CCJ34316.1"/>
    </source>
</evidence>
<gene>
    <name evidence="2" type="ORF">CAAU_2232</name>
</gene>
<evidence type="ECO:0000313" key="3">
    <source>
        <dbReference type="Proteomes" id="UP000007652"/>
    </source>
</evidence>
<dbReference type="STRING" id="857293.CAAU_2232"/>
<reference evidence="2 3" key="1">
    <citation type="journal article" date="2011" name="J. Bacteriol.">
        <title>Draft genome sequence of Caloramator australicus strain RC3T, a thermoanaerobe from the Great Artesian Basin of Australia.</title>
        <authorList>
            <person name="Ogg C.D."/>
            <person name="Patel B.K.C."/>
        </authorList>
    </citation>
    <scope>NUCLEOTIDE SEQUENCE [LARGE SCALE GENOMIC DNA]</scope>
    <source>
        <strain evidence="2 3">RC3</strain>
    </source>
</reference>
<feature type="domain" description="HTH cro/C1-type" evidence="1">
    <location>
        <begin position="29"/>
        <end position="52"/>
    </location>
</feature>
<dbReference type="EMBL" id="CAKP01000114">
    <property type="protein sequence ID" value="CCJ34316.1"/>
    <property type="molecule type" value="Genomic_DNA"/>
</dbReference>
<protein>
    <submittedName>
        <fullName evidence="2">Putative transcriptional regulator</fullName>
    </submittedName>
</protein>
<accession>I7LHU3</accession>
<sequence length="174" mass="19770">MDYVRIGDKVISISKINSTIDEILELRCKGYSQQEVAKILNIDRTFISRLESIGEVRKGGKIAVVGFPVANKEELERELKKAGVDFIFLLTEEERQRFVKDQSGLELVNGLFDIISKVRKYQHCIILASNARSKLLSALLDCHVYTIDIGKSPLKEDVYVDVNRVLKIVESIKE</sequence>